<proteinExistence type="predicted"/>
<organism evidence="1 2">
    <name type="scientific">Ktedonobacter robiniae</name>
    <dbReference type="NCBI Taxonomy" id="2778365"/>
    <lineage>
        <taxon>Bacteria</taxon>
        <taxon>Bacillati</taxon>
        <taxon>Chloroflexota</taxon>
        <taxon>Ktedonobacteria</taxon>
        <taxon>Ktedonobacterales</taxon>
        <taxon>Ktedonobacteraceae</taxon>
        <taxon>Ktedonobacter</taxon>
    </lineage>
</organism>
<accession>A0ABQ3UQF9</accession>
<comment type="caution">
    <text evidence="1">The sequence shown here is derived from an EMBL/GenBank/DDBJ whole genome shotgun (WGS) entry which is preliminary data.</text>
</comment>
<dbReference type="Proteomes" id="UP000654345">
    <property type="component" value="Unassembled WGS sequence"/>
</dbReference>
<name>A0ABQ3UQF9_9CHLR</name>
<evidence type="ECO:0000313" key="1">
    <source>
        <dbReference type="EMBL" id="GHO54842.1"/>
    </source>
</evidence>
<reference evidence="1 2" key="1">
    <citation type="journal article" date="2021" name="Int. J. Syst. Evol. Microbiol.">
        <title>Reticulibacter mediterranei gen. nov., sp. nov., within the new family Reticulibacteraceae fam. nov., and Ktedonospora formicarum gen. nov., sp. nov., Ktedonobacter robiniae sp. nov., Dictyobacter formicarum sp. nov. and Dictyobacter arantiisoli sp. nov., belonging to the class Ktedonobacteria.</title>
        <authorList>
            <person name="Yabe S."/>
            <person name="Zheng Y."/>
            <person name="Wang C.M."/>
            <person name="Sakai Y."/>
            <person name="Abe K."/>
            <person name="Yokota A."/>
            <person name="Donadio S."/>
            <person name="Cavaletti L."/>
            <person name="Monciardini P."/>
        </authorList>
    </citation>
    <scope>NUCLEOTIDE SEQUENCE [LARGE SCALE GENOMIC DNA]</scope>
    <source>
        <strain evidence="1 2">SOSP1-30</strain>
    </source>
</reference>
<dbReference type="EMBL" id="BNJG01000001">
    <property type="protein sequence ID" value="GHO54842.1"/>
    <property type="molecule type" value="Genomic_DNA"/>
</dbReference>
<gene>
    <name evidence="1" type="ORF">KSB_33170</name>
</gene>
<keyword evidence="2" id="KW-1185">Reference proteome</keyword>
<evidence type="ECO:0000313" key="2">
    <source>
        <dbReference type="Proteomes" id="UP000654345"/>
    </source>
</evidence>
<sequence>MSPPMSCLPPIGNLSVLAVPPLGGPLMGGALATGVVRAPEWGWFPHEKTEELKG</sequence>
<protein>
    <submittedName>
        <fullName evidence="1">Uncharacterized protein</fullName>
    </submittedName>
</protein>